<proteinExistence type="predicted"/>
<gene>
    <name evidence="2" type="ORF">ENQ76_14395</name>
</gene>
<dbReference type="InterPro" id="IPR002821">
    <property type="entry name" value="Hydantoinase_A"/>
</dbReference>
<dbReference type="Gene3D" id="3.30.420.190">
    <property type="entry name" value="conserved archaeal protein q6m145"/>
    <property type="match status" value="1"/>
</dbReference>
<dbReference type="InterPro" id="IPR043129">
    <property type="entry name" value="ATPase_NBD"/>
</dbReference>
<reference evidence="2" key="1">
    <citation type="journal article" date="2020" name="mSystems">
        <title>Genome- and Community-Level Interaction Insights into Carbon Utilization and Element Cycling Functions of Hydrothermarchaeota in Hydrothermal Sediment.</title>
        <authorList>
            <person name="Zhou Z."/>
            <person name="Liu Y."/>
            <person name="Xu W."/>
            <person name="Pan J."/>
            <person name="Luo Z.H."/>
            <person name="Li M."/>
        </authorList>
    </citation>
    <scope>NUCLEOTIDE SEQUENCE [LARGE SCALE GENOMIC DNA]</scope>
    <source>
        <strain evidence="2">SpSt-339</strain>
    </source>
</reference>
<comment type="caution">
    <text evidence="2">The sequence shown here is derived from an EMBL/GenBank/DDBJ whole genome shotgun (WGS) entry which is preliminary data.</text>
</comment>
<evidence type="ECO:0000259" key="1">
    <source>
        <dbReference type="Pfam" id="PF01968"/>
    </source>
</evidence>
<dbReference type="Gene3D" id="3.30.420.40">
    <property type="match status" value="1"/>
</dbReference>
<evidence type="ECO:0000313" key="2">
    <source>
        <dbReference type="EMBL" id="HEN16646.1"/>
    </source>
</evidence>
<dbReference type="SUPFAM" id="SSF53067">
    <property type="entry name" value="Actin-like ATPase domain"/>
    <property type="match status" value="1"/>
</dbReference>
<protein>
    <submittedName>
        <fullName evidence="2">H4MPT-linked C1 transfer pathway protein</fullName>
    </submittedName>
</protein>
<dbReference type="GO" id="GO:0016787">
    <property type="term" value="F:hydrolase activity"/>
    <property type="evidence" value="ECO:0007669"/>
    <property type="project" value="InterPro"/>
</dbReference>
<dbReference type="NCBIfam" id="TIGR03123">
    <property type="entry name" value="one_C_unchar_1"/>
    <property type="match status" value="1"/>
</dbReference>
<name>A0A7C2JZQ4_9PLAN</name>
<feature type="domain" description="Hydantoinase A/oxoprolinase" evidence="1">
    <location>
        <begin position="53"/>
        <end position="300"/>
    </location>
</feature>
<dbReference type="Pfam" id="PF01968">
    <property type="entry name" value="Hydantoinase_A"/>
    <property type="match status" value="1"/>
</dbReference>
<organism evidence="2">
    <name type="scientific">Schlesneria paludicola</name>
    <dbReference type="NCBI Taxonomy" id="360056"/>
    <lineage>
        <taxon>Bacteria</taxon>
        <taxon>Pseudomonadati</taxon>
        <taxon>Planctomycetota</taxon>
        <taxon>Planctomycetia</taxon>
        <taxon>Planctomycetales</taxon>
        <taxon>Planctomycetaceae</taxon>
        <taxon>Schlesneria</taxon>
    </lineage>
</organism>
<dbReference type="InterPro" id="IPR002756">
    <property type="entry name" value="MfnF"/>
</dbReference>
<dbReference type="AlphaFoldDB" id="A0A7C2JZQ4"/>
<sequence>MTVLGLDIGGANLKAAASDQRSAAEPFPLWKEPERLPDRLRVLISRFADCDQVAVVMTGELADCYPTKADGVRHIVSAVVAAAGARRVGFWCTAGRFLTSDAARSETQSVAAANWHALSTWAGRLAPTGSAVLIDIGTTTTDIIPLLDGRPCARGLTDPERLRSRELVYTGVRRTPLCALSPTAPWDDETIGVAAELFATSLDVYLLLGDIPENPADCETANGGPATRAAAQDRLARMVCGDRHEVNGQRSMELARWFAERQRHQIAEAVWTVIGRTASPVGTVITSGSGEFLARRVVAGMPELAQSHLISLGETLSPEVASAACALAVALLATERMSR</sequence>
<dbReference type="EMBL" id="DSOK01000395">
    <property type="protein sequence ID" value="HEN16646.1"/>
    <property type="molecule type" value="Genomic_DNA"/>
</dbReference>
<accession>A0A7C2JZQ4</accession>